<dbReference type="InterPro" id="IPR027268">
    <property type="entry name" value="Peptidase_M4/M1_CTD_sf"/>
</dbReference>
<dbReference type="EMBL" id="CP036434">
    <property type="protein sequence ID" value="QDV07728.1"/>
    <property type="molecule type" value="Genomic_DNA"/>
</dbReference>
<dbReference type="GO" id="GO:0006367">
    <property type="term" value="P:transcription initiation at RNA polymerase II promoter"/>
    <property type="evidence" value="ECO:0007669"/>
    <property type="project" value="TreeGrafter"/>
</dbReference>
<dbReference type="Gene3D" id="2.60.40.1730">
    <property type="entry name" value="tricorn interacting facor f3 domain"/>
    <property type="match status" value="1"/>
</dbReference>
<dbReference type="Proteomes" id="UP000320390">
    <property type="component" value="Chromosome"/>
</dbReference>
<sequence length="665" mass="73774">MEPVWQGGTRDADLIHVALRASLDFESGRIVGTVQNAFRSLRAGTDRIRLHSRGIEIREVTGGDGQALGYRERDGFLEISLETPMAVGDEASIEVEFSATPASGYHSSLTRGEEFAPSAHGSSFPDGLRPWIPTWDAPGELATMDTQIVLRDDLSAVANGVLIAVDTLPGAGPGQKVFTWRSLTEIPVRSMAIAAGAFDTFAAKAGETELYFHLPAGTDPETAQRTFGESTAVLEYFTRKLGRPFPFPRYDQAVLSDLPALMLDGASLTMIDATELPSVADELDDRRERPRRTVARGAARKWFGAWLAPLQERHRWLLDGLALTLELDYESRVRGLPEVELEWDSLRDSVIRRSEERLVVESSEGVVVALAREEMAERAAWVLRILRARLGEETFWRLIQAFVGRDTGRLVTVEDFRRLCLSLTGLDIGPEIAQWTGRVTVPELHIRFQRRSVKGVGESLGIVVDQVQPGPLFRVSLPIEVHFAGGIVRFEELVIDKKTNLVIVPLDDRVVDVAIDPEGVVLASFSIEKDDASWIAQGSLSRSSIDRARALPRLDELSATSEEARAALIRILRMSPEPSLRERTTQWMRFQGPACNLALKQAAAEDLSPLVRRAALHSLLQRFAQGDWIPGADELELFLQMEQRETSPAVLEKLEQIRKTVPQSE</sequence>
<evidence type="ECO:0000256" key="3">
    <source>
        <dbReference type="ARBA" id="ARBA00023015"/>
    </source>
</evidence>
<dbReference type="Gene3D" id="1.10.390.10">
    <property type="entry name" value="Neutral Protease Domain 2"/>
    <property type="match status" value="1"/>
</dbReference>
<keyword evidence="3" id="KW-0805">Transcription regulation</keyword>
<dbReference type="InterPro" id="IPR037813">
    <property type="entry name" value="TAF2"/>
</dbReference>
<evidence type="ECO:0000256" key="1">
    <source>
        <dbReference type="ARBA" id="ARBA00010937"/>
    </source>
</evidence>
<proteinExistence type="inferred from homology"/>
<evidence type="ECO:0000259" key="5">
    <source>
        <dbReference type="Pfam" id="PF17900"/>
    </source>
</evidence>
<name>A0A518EUK3_9BACT</name>
<dbReference type="PANTHER" id="PTHR15137:SF9">
    <property type="entry name" value="TRANSCRIPTION INITIATION FACTOR TFIID SUBUNIT 2"/>
    <property type="match status" value="1"/>
</dbReference>
<dbReference type="SUPFAM" id="SSF63737">
    <property type="entry name" value="Leukotriene A4 hydrolase N-terminal domain"/>
    <property type="match status" value="1"/>
</dbReference>
<gene>
    <name evidence="6" type="ORF">Poly30_32580</name>
</gene>
<dbReference type="AlphaFoldDB" id="A0A518EUK3"/>
<dbReference type="PANTHER" id="PTHR15137">
    <property type="entry name" value="TRANSCRIPTION INITIATION FACTOR TFIID"/>
    <property type="match status" value="1"/>
</dbReference>
<dbReference type="SUPFAM" id="SSF55486">
    <property type="entry name" value="Metalloproteases ('zincins'), catalytic domain"/>
    <property type="match status" value="1"/>
</dbReference>
<evidence type="ECO:0000313" key="7">
    <source>
        <dbReference type="Proteomes" id="UP000320390"/>
    </source>
</evidence>
<accession>A0A518EUK3</accession>
<protein>
    <recommendedName>
        <fullName evidence="2">Transcription initiation factor TFIID subunit 2</fullName>
    </recommendedName>
</protein>
<keyword evidence="7" id="KW-1185">Reference proteome</keyword>
<evidence type="ECO:0000256" key="4">
    <source>
        <dbReference type="ARBA" id="ARBA00023163"/>
    </source>
</evidence>
<comment type="similarity">
    <text evidence="1">Belongs to the TAF2 family.</text>
</comment>
<dbReference type="GO" id="GO:0000976">
    <property type="term" value="F:transcription cis-regulatory region binding"/>
    <property type="evidence" value="ECO:0007669"/>
    <property type="project" value="TreeGrafter"/>
</dbReference>
<dbReference type="Pfam" id="PF17900">
    <property type="entry name" value="Peptidase_M1_N"/>
    <property type="match status" value="1"/>
</dbReference>
<feature type="domain" description="Aminopeptidase N-like N-terminal" evidence="5">
    <location>
        <begin position="18"/>
        <end position="181"/>
    </location>
</feature>
<evidence type="ECO:0000313" key="6">
    <source>
        <dbReference type="EMBL" id="QDV07728.1"/>
    </source>
</evidence>
<dbReference type="InterPro" id="IPR045357">
    <property type="entry name" value="Aminopeptidase_N-like_N"/>
</dbReference>
<organism evidence="6 7">
    <name type="scientific">Saltatorellus ferox</name>
    <dbReference type="NCBI Taxonomy" id="2528018"/>
    <lineage>
        <taxon>Bacteria</taxon>
        <taxon>Pseudomonadati</taxon>
        <taxon>Planctomycetota</taxon>
        <taxon>Planctomycetia</taxon>
        <taxon>Planctomycetia incertae sedis</taxon>
        <taxon>Saltatorellus</taxon>
    </lineage>
</organism>
<reference evidence="6 7" key="1">
    <citation type="submission" date="2019-02" db="EMBL/GenBank/DDBJ databases">
        <title>Deep-cultivation of Planctomycetes and their phenomic and genomic characterization uncovers novel biology.</title>
        <authorList>
            <person name="Wiegand S."/>
            <person name="Jogler M."/>
            <person name="Boedeker C."/>
            <person name="Pinto D."/>
            <person name="Vollmers J."/>
            <person name="Rivas-Marin E."/>
            <person name="Kohn T."/>
            <person name="Peeters S.H."/>
            <person name="Heuer A."/>
            <person name="Rast P."/>
            <person name="Oberbeckmann S."/>
            <person name="Bunk B."/>
            <person name="Jeske O."/>
            <person name="Meyerdierks A."/>
            <person name="Storesund J.E."/>
            <person name="Kallscheuer N."/>
            <person name="Luecker S."/>
            <person name="Lage O.M."/>
            <person name="Pohl T."/>
            <person name="Merkel B.J."/>
            <person name="Hornburger P."/>
            <person name="Mueller R.-W."/>
            <person name="Bruemmer F."/>
            <person name="Labrenz M."/>
            <person name="Spormann A.M."/>
            <person name="Op den Camp H."/>
            <person name="Overmann J."/>
            <person name="Amann R."/>
            <person name="Jetten M.S.M."/>
            <person name="Mascher T."/>
            <person name="Medema M.H."/>
            <person name="Devos D.P."/>
            <person name="Kaster A.-K."/>
            <person name="Ovreas L."/>
            <person name="Rohde M."/>
            <person name="Galperin M.Y."/>
            <person name="Jogler C."/>
        </authorList>
    </citation>
    <scope>NUCLEOTIDE SEQUENCE [LARGE SCALE GENOMIC DNA]</scope>
    <source>
        <strain evidence="6 7">Poly30</strain>
    </source>
</reference>
<dbReference type="GO" id="GO:0003682">
    <property type="term" value="F:chromatin binding"/>
    <property type="evidence" value="ECO:0007669"/>
    <property type="project" value="TreeGrafter"/>
</dbReference>
<dbReference type="InterPro" id="IPR042097">
    <property type="entry name" value="Aminopeptidase_N-like_N_sf"/>
</dbReference>
<keyword evidence="4" id="KW-0804">Transcription</keyword>
<evidence type="ECO:0000256" key="2">
    <source>
        <dbReference type="ARBA" id="ARBA00017363"/>
    </source>
</evidence>